<sequence length="906" mass="101199">MSSDKGKSVAAGTRKTRQALLNKAPLKQKTLLDSFFPTTASKGEVKDLPPVADTQESEQPTLPDEPPIEATLSALEDKAAHPEIIVVDDESSEMHRRISPLLTEPLRPDNNLISEGGKFINVDDSNGRRTRSPSIIILDSEIPKTLPTATTRPSAFQQRSTPEGRTPSDAIVVESSPVMVKAPLKSAKPVHPFFSVRLKSSTVPCGRKNSIPHVSEIPPYPDSISQHVRGTQTKISRASMFSTRTTQSIQDDIGKYSYEFLKRSTLEPLPHNRIYHMSTTINSRNLCDIPENLTTDHPAIAQMLTENVQNPFVSRRPWTDKWRPTYAKEVLGNEKSAIYLRNWLKALELQLEDSTSPDVDGENQNRKIRPLKKALKRARVVRAVEKKRKRSRIDSDEEDDWIVHTDESEDEHIDYEVKDDDFNNVLPASSPASNRSLIVNDISPSTFQTLSPPELGQLHNTILLSGPFGSGKTASVYACAEELGWDVFEVYPGIGRRNGANVENLIGEVGKNHLVVQNRQSGDAVKNFLWKKSKYDTTTDFQSSYSPRKRSALNITPEPEDTVGGVKPIRQSLILLEEVDILYKEDSNFWPTVLRIIKDCKRPVICTCNDISLVPMDELPLQSILHFEACPPGIAVPYLQALCAAEGRAVERELVSSLYTDPIPEQQDSDIFLAMAHPKNDLRQTINALQIVCLTANGVEYVDPRLKPSGNINVPDIPFQSQGKPLISVKRSESLSFLDGVLALDVVSAGYTGSHPSDDDEIGNVILHDRYAEDMAQIGMYDRHEDIWATAIRLSQELFDVDVKADALKTQTFEEQSRNIQYKHKCVLQELCPMSVWARQYSGTGLDYIPLIRQMVDAEDAQEAMEMQKKRGSGRNTRNSARSGYVRMIGITEEGRGWLGDCRLGS</sequence>
<evidence type="ECO:0000313" key="2">
    <source>
        <dbReference type="EMBL" id="KAF9485350.1"/>
    </source>
</evidence>
<dbReference type="Gene3D" id="3.40.50.300">
    <property type="entry name" value="P-loop containing nucleotide triphosphate hydrolases"/>
    <property type="match status" value="1"/>
</dbReference>
<dbReference type="AlphaFoldDB" id="A0A9P6D6Y3"/>
<reference evidence="2" key="1">
    <citation type="submission" date="2020-11" db="EMBL/GenBank/DDBJ databases">
        <authorList>
            <consortium name="DOE Joint Genome Institute"/>
            <person name="Ahrendt S."/>
            <person name="Riley R."/>
            <person name="Andreopoulos W."/>
            <person name="Labutti K."/>
            <person name="Pangilinan J."/>
            <person name="Ruiz-Duenas F.J."/>
            <person name="Barrasa J.M."/>
            <person name="Sanchez-Garcia M."/>
            <person name="Camarero S."/>
            <person name="Miyauchi S."/>
            <person name="Serrano A."/>
            <person name="Linde D."/>
            <person name="Babiker R."/>
            <person name="Drula E."/>
            <person name="Ayuso-Fernandez I."/>
            <person name="Pacheco R."/>
            <person name="Padilla G."/>
            <person name="Ferreira P."/>
            <person name="Barriuso J."/>
            <person name="Kellner H."/>
            <person name="Castanera R."/>
            <person name="Alfaro M."/>
            <person name="Ramirez L."/>
            <person name="Pisabarro A.G."/>
            <person name="Kuo A."/>
            <person name="Tritt A."/>
            <person name="Lipzen A."/>
            <person name="He G."/>
            <person name="Yan M."/>
            <person name="Ng V."/>
            <person name="Cullen D."/>
            <person name="Martin F."/>
            <person name="Rosso M.-N."/>
            <person name="Henrissat B."/>
            <person name="Hibbett D."/>
            <person name="Martinez A.T."/>
            <person name="Grigoriev I.V."/>
        </authorList>
    </citation>
    <scope>NUCLEOTIDE SEQUENCE</scope>
    <source>
        <strain evidence="2">CIRM-BRFM 674</strain>
    </source>
</reference>
<feature type="region of interest" description="Disordered" evidence="1">
    <location>
        <begin position="39"/>
        <end position="68"/>
    </location>
</feature>
<dbReference type="Proteomes" id="UP000807469">
    <property type="component" value="Unassembled WGS sequence"/>
</dbReference>
<gene>
    <name evidence="2" type="ORF">BDN70DRAFT_871383</name>
</gene>
<accession>A0A9P6D6Y3</accession>
<proteinExistence type="predicted"/>
<dbReference type="OrthoDB" id="9996895at2759"/>
<dbReference type="PANTHER" id="PTHR23389:SF21">
    <property type="entry name" value="ATPASE FAMILY AAA DOMAIN-CONTAINING PROTEIN 5"/>
    <property type="match status" value="1"/>
</dbReference>
<name>A0A9P6D6Y3_9AGAR</name>
<evidence type="ECO:0000313" key="3">
    <source>
        <dbReference type="Proteomes" id="UP000807469"/>
    </source>
</evidence>
<feature type="region of interest" description="Disordered" evidence="1">
    <location>
        <begin position="1"/>
        <end position="24"/>
    </location>
</feature>
<organism evidence="2 3">
    <name type="scientific">Pholiota conissans</name>
    <dbReference type="NCBI Taxonomy" id="109636"/>
    <lineage>
        <taxon>Eukaryota</taxon>
        <taxon>Fungi</taxon>
        <taxon>Dikarya</taxon>
        <taxon>Basidiomycota</taxon>
        <taxon>Agaricomycotina</taxon>
        <taxon>Agaricomycetes</taxon>
        <taxon>Agaricomycetidae</taxon>
        <taxon>Agaricales</taxon>
        <taxon>Agaricineae</taxon>
        <taxon>Strophariaceae</taxon>
        <taxon>Pholiota</taxon>
    </lineage>
</organism>
<keyword evidence="3" id="KW-1185">Reference proteome</keyword>
<comment type="caution">
    <text evidence="2">The sequence shown here is derived from an EMBL/GenBank/DDBJ whole genome shotgun (WGS) entry which is preliminary data.</text>
</comment>
<evidence type="ECO:0008006" key="4">
    <source>
        <dbReference type="Google" id="ProtNLM"/>
    </source>
</evidence>
<dbReference type="GO" id="GO:0005634">
    <property type="term" value="C:nucleus"/>
    <property type="evidence" value="ECO:0007669"/>
    <property type="project" value="TreeGrafter"/>
</dbReference>
<dbReference type="PANTHER" id="PTHR23389">
    <property type="entry name" value="CHROMOSOME TRANSMISSION FIDELITY FACTOR 18"/>
    <property type="match status" value="1"/>
</dbReference>
<dbReference type="GO" id="GO:0003677">
    <property type="term" value="F:DNA binding"/>
    <property type="evidence" value="ECO:0007669"/>
    <property type="project" value="TreeGrafter"/>
</dbReference>
<dbReference type="InterPro" id="IPR027417">
    <property type="entry name" value="P-loop_NTPase"/>
</dbReference>
<feature type="compositionally biased region" description="Polar residues" evidence="1">
    <location>
        <begin position="147"/>
        <end position="163"/>
    </location>
</feature>
<dbReference type="EMBL" id="MU155136">
    <property type="protein sequence ID" value="KAF9485350.1"/>
    <property type="molecule type" value="Genomic_DNA"/>
</dbReference>
<protein>
    <recommendedName>
        <fullName evidence="4">AAA+ ATPase domain-containing protein</fullName>
    </recommendedName>
</protein>
<dbReference type="SUPFAM" id="SSF52540">
    <property type="entry name" value="P-loop containing nucleoside triphosphate hydrolases"/>
    <property type="match status" value="1"/>
</dbReference>
<feature type="region of interest" description="Disordered" evidence="1">
    <location>
        <begin position="146"/>
        <end position="168"/>
    </location>
</feature>
<evidence type="ECO:0000256" key="1">
    <source>
        <dbReference type="SAM" id="MobiDB-lite"/>
    </source>
</evidence>